<dbReference type="Proteomes" id="UP001148737">
    <property type="component" value="Unassembled WGS sequence"/>
</dbReference>
<protein>
    <submittedName>
        <fullName evidence="1">Uncharacterized protein</fullName>
    </submittedName>
</protein>
<accession>A0ACC1QKM5</accession>
<reference evidence="1" key="1">
    <citation type="submission" date="2022-07" db="EMBL/GenBank/DDBJ databases">
        <title>Genome Sequence of Lecanicillium saksenae.</title>
        <authorList>
            <person name="Buettner E."/>
        </authorList>
    </citation>
    <scope>NUCLEOTIDE SEQUENCE</scope>
    <source>
        <strain evidence="1">VT-O1</strain>
    </source>
</reference>
<dbReference type="EMBL" id="JANAKD010001621">
    <property type="protein sequence ID" value="KAJ3477727.1"/>
    <property type="molecule type" value="Genomic_DNA"/>
</dbReference>
<comment type="caution">
    <text evidence="1">The sequence shown here is derived from an EMBL/GenBank/DDBJ whole genome shotgun (WGS) entry which is preliminary data.</text>
</comment>
<keyword evidence="2" id="KW-1185">Reference proteome</keyword>
<evidence type="ECO:0000313" key="2">
    <source>
        <dbReference type="Proteomes" id="UP001148737"/>
    </source>
</evidence>
<organism evidence="1 2">
    <name type="scientific">Lecanicillium saksenae</name>
    <dbReference type="NCBI Taxonomy" id="468837"/>
    <lineage>
        <taxon>Eukaryota</taxon>
        <taxon>Fungi</taxon>
        <taxon>Dikarya</taxon>
        <taxon>Ascomycota</taxon>
        <taxon>Pezizomycotina</taxon>
        <taxon>Sordariomycetes</taxon>
        <taxon>Hypocreomycetidae</taxon>
        <taxon>Hypocreales</taxon>
        <taxon>Cordycipitaceae</taxon>
        <taxon>Lecanicillium</taxon>
    </lineage>
</organism>
<sequence>MATKGSCMCGETTYQFTGPVEATALCHCTDCQKWTGSAYTSNIVTPRDGFSVTKGTPKTYDAIGDSGKINKHFFCGNCGSSLYTELEIMPTAVCVKAPVSGGRVQRSDRRHRAIGWEEERWIARRDFCGRYTVSFEKENKRTDTQHYDEVEAAKPITAFLQADTMDRSVPIQQERPRSQMGIMQESQKAMRRDHAMLRCVHG</sequence>
<name>A0ACC1QKM5_9HYPO</name>
<gene>
    <name evidence="1" type="ORF">NLG97_g8762</name>
</gene>
<evidence type="ECO:0000313" key="1">
    <source>
        <dbReference type="EMBL" id="KAJ3477727.1"/>
    </source>
</evidence>
<proteinExistence type="predicted"/>